<feature type="transmembrane region" description="Helical" evidence="1">
    <location>
        <begin position="7"/>
        <end position="29"/>
    </location>
</feature>
<proteinExistence type="predicted"/>
<keyword evidence="1" id="KW-0472">Membrane</keyword>
<organism evidence="2 3">
    <name type="scientific">Entomospira nematocerorum</name>
    <dbReference type="NCBI Taxonomy" id="2719987"/>
    <lineage>
        <taxon>Bacteria</taxon>
        <taxon>Pseudomonadati</taxon>
        <taxon>Spirochaetota</taxon>
        <taxon>Spirochaetia</taxon>
        <taxon>Spirochaetales</taxon>
        <taxon>Spirochaetaceae</taxon>
        <taxon>Entomospira</taxon>
    </lineage>
</organism>
<evidence type="ECO:0000313" key="2">
    <source>
        <dbReference type="EMBL" id="NIZ46810.1"/>
    </source>
</evidence>
<keyword evidence="1" id="KW-0812">Transmembrane</keyword>
<comment type="caution">
    <text evidence="2">The sequence shown here is derived from an EMBL/GenBank/DDBJ whole genome shotgun (WGS) entry which is preliminary data.</text>
</comment>
<dbReference type="Proteomes" id="UP000752013">
    <property type="component" value="Unassembled WGS sequence"/>
</dbReference>
<evidence type="ECO:0000256" key="1">
    <source>
        <dbReference type="SAM" id="Phobius"/>
    </source>
</evidence>
<sequence length="669" mass="77373">MARSRRYLNIVLLVLQYIGLSFLSIPFVYAEVSISEHEENFTTGFYRLNQERIYRDVPFELTLVFPVAYTTNSHLLAPSDFPDNDLQILQGPTPAIKHTEEGATLEYRYVLQAKREGAISINSFAVRTRNEYSRIAPFYIEVTSIEKRGKQAPQLIWNGIPKTLYQGESFQAELLFIYIDEHWSVASTPIIKTSGLIMEETLTYVQKTEYNNLPALRLGKWLFFAGSIGKKEISQVSININGIPFRSDPVFIDVKPLPLPQPTQLQANAIGNFKLRLLYDPPDPSHLLRVRIQLSGEGSLHLVTLPSLSYDGMKLIHKDSVHFMQPSARGYTGYQEDIYLLSIYDYSSAQISLEEFQWFDPEANSYQVEGEQIITFINKKIPIQSHTYIPHISMSGFLDFNGDLTMKPYLIAIFIWILLYLFICIVFRKKKRKSLQFFSHTWPLLALFLFTTHKWPTNNLTLQQAQQALNQGQWETAITLMERMQQELSTYPLQGALSYNLAVAHQHLHNNIEKRYYLLQASQLAPLSKLFRDALIQENLEHLVEDRRLEHRIFVTIFWVFSIILVILPIIIAKKPLTWLQSMIYLLLVTSLFLTSLYSLHRRQPTIAIVVENVKALRIPDERATYGENLLRGDVLFVGGIGRGYVQLSDRETREGWVLNEHIWMVNKK</sequence>
<protein>
    <submittedName>
        <fullName evidence="2">Protein BatD</fullName>
    </submittedName>
</protein>
<dbReference type="EMBL" id="JAATLK010000001">
    <property type="protein sequence ID" value="NIZ46810.1"/>
    <property type="molecule type" value="Genomic_DNA"/>
</dbReference>
<keyword evidence="1" id="KW-1133">Transmembrane helix</keyword>
<feature type="transmembrane region" description="Helical" evidence="1">
    <location>
        <begin position="579"/>
        <end position="600"/>
    </location>
</feature>
<dbReference type="AlphaFoldDB" id="A0A968GEH7"/>
<reference evidence="2" key="1">
    <citation type="submission" date="2020-03" db="EMBL/GenBank/DDBJ databases">
        <title>Spirochaetal bacteria isolated from arthropods constitute a novel genus Entomospira genus novum within the order Spirochaetales.</title>
        <authorList>
            <person name="Grana-Miraglia L."/>
            <person name="Sikutova S."/>
            <person name="Fingerle V."/>
            <person name="Sing A."/>
            <person name="Castillo-Ramirez S."/>
            <person name="Margos G."/>
            <person name="Rudolf I."/>
        </authorList>
    </citation>
    <scope>NUCLEOTIDE SEQUENCE</scope>
    <source>
        <strain evidence="2">BR208</strain>
    </source>
</reference>
<accession>A0A968GEH7</accession>
<dbReference type="RefSeq" id="WP_167703256.1">
    <property type="nucleotide sequence ID" value="NZ_CP118168.1"/>
</dbReference>
<feature type="transmembrane region" description="Helical" evidence="1">
    <location>
        <begin position="409"/>
        <end position="427"/>
    </location>
</feature>
<feature type="transmembrane region" description="Helical" evidence="1">
    <location>
        <begin position="553"/>
        <end position="573"/>
    </location>
</feature>
<keyword evidence="3" id="KW-1185">Reference proteome</keyword>
<name>A0A968GEH7_9SPIO</name>
<gene>
    <name evidence="2" type="ORF">HCT46_02600</name>
</gene>
<evidence type="ECO:0000313" key="3">
    <source>
        <dbReference type="Proteomes" id="UP000752013"/>
    </source>
</evidence>